<dbReference type="Gene3D" id="3.40.50.1240">
    <property type="entry name" value="Phosphoglycerate mutase-like"/>
    <property type="match status" value="1"/>
</dbReference>
<protein>
    <submittedName>
        <fullName evidence="2">Phosphoglycerate mutase family protein</fullName>
    </submittedName>
</protein>
<accession>A0ABW9B9D8</accession>
<dbReference type="RefSeq" id="WP_408258086.1">
    <property type="nucleotide sequence ID" value="NZ_JAQQCK010000001.1"/>
</dbReference>
<dbReference type="Proteomes" id="UP001629274">
    <property type="component" value="Unassembled WGS sequence"/>
</dbReference>
<dbReference type="SUPFAM" id="SSF53254">
    <property type="entry name" value="Phosphoglycerate mutase-like"/>
    <property type="match status" value="1"/>
</dbReference>
<feature type="region of interest" description="Disordered" evidence="1">
    <location>
        <begin position="1"/>
        <end position="29"/>
    </location>
</feature>
<evidence type="ECO:0000313" key="2">
    <source>
        <dbReference type="EMBL" id="MFM0237274.1"/>
    </source>
</evidence>
<comment type="caution">
    <text evidence="2">The sequence shown here is derived from an EMBL/GenBank/DDBJ whole genome shotgun (WGS) entry which is preliminary data.</text>
</comment>
<dbReference type="EMBL" id="JAQQDR010000002">
    <property type="protein sequence ID" value="MFM0237274.1"/>
    <property type="molecule type" value="Genomic_DNA"/>
</dbReference>
<gene>
    <name evidence="2" type="ORF">PQR03_03945</name>
</gene>
<evidence type="ECO:0000256" key="1">
    <source>
        <dbReference type="SAM" id="MobiDB-lite"/>
    </source>
</evidence>
<keyword evidence="3" id="KW-1185">Reference proteome</keyword>
<sequence>MSPHRIMFIRHAEKPGPNEGIGIETDGKADPESLSVRGWQRAGALARFFCPIEETHATRLKPATVYAPGTGPSSKSKRAMQTVTPLVALLQLQAASRVNYVTTHLKDDGPALMNDVLAQSGIVLIAWEHKVIPSLIGLVPDAPTVPSSWPEDRFDMVWILDHAADKWSFSQLPQLLLAGDTANPIE</sequence>
<name>A0ABW9B9D8_9BURK</name>
<reference evidence="2 3" key="1">
    <citation type="journal article" date="2024" name="Chem. Sci.">
        <title>Discovery of megapolipeptins by genome mining of a Burkholderiales bacteria collection.</title>
        <authorList>
            <person name="Paulo B.S."/>
            <person name="Recchia M.J.J."/>
            <person name="Lee S."/>
            <person name="Fergusson C.H."/>
            <person name="Romanowski S.B."/>
            <person name="Hernandez A."/>
            <person name="Krull N."/>
            <person name="Liu D.Y."/>
            <person name="Cavanagh H."/>
            <person name="Bos A."/>
            <person name="Gray C.A."/>
            <person name="Murphy B.T."/>
            <person name="Linington R.G."/>
            <person name="Eustaquio A.S."/>
        </authorList>
    </citation>
    <scope>NUCLEOTIDE SEQUENCE [LARGE SCALE GENOMIC DNA]</scope>
    <source>
        <strain evidence="2 3">RL17-351-BIE-A</strain>
    </source>
</reference>
<evidence type="ECO:0000313" key="3">
    <source>
        <dbReference type="Proteomes" id="UP001629274"/>
    </source>
</evidence>
<organism evidence="2 3">
    <name type="scientific">Paraburkholderia phytofirmans</name>
    <dbReference type="NCBI Taxonomy" id="261302"/>
    <lineage>
        <taxon>Bacteria</taxon>
        <taxon>Pseudomonadati</taxon>
        <taxon>Pseudomonadota</taxon>
        <taxon>Betaproteobacteria</taxon>
        <taxon>Burkholderiales</taxon>
        <taxon>Burkholderiaceae</taxon>
        <taxon>Paraburkholderia</taxon>
    </lineage>
</organism>
<proteinExistence type="predicted"/>
<dbReference type="InterPro" id="IPR029033">
    <property type="entry name" value="His_PPase_superfam"/>
</dbReference>